<evidence type="ECO:0000313" key="2">
    <source>
        <dbReference type="Proteomes" id="UP001163321"/>
    </source>
</evidence>
<accession>A0ACC0VK70</accession>
<dbReference type="EMBL" id="CM047587">
    <property type="protein sequence ID" value="KAI9906884.1"/>
    <property type="molecule type" value="Genomic_DNA"/>
</dbReference>
<comment type="caution">
    <text evidence="1">The sequence shown here is derived from an EMBL/GenBank/DDBJ whole genome shotgun (WGS) entry which is preliminary data.</text>
</comment>
<evidence type="ECO:0000313" key="1">
    <source>
        <dbReference type="EMBL" id="KAI9906884.1"/>
    </source>
</evidence>
<organism evidence="1 2">
    <name type="scientific">Peronosclerospora sorghi</name>
    <dbReference type="NCBI Taxonomy" id="230839"/>
    <lineage>
        <taxon>Eukaryota</taxon>
        <taxon>Sar</taxon>
        <taxon>Stramenopiles</taxon>
        <taxon>Oomycota</taxon>
        <taxon>Peronosporomycetes</taxon>
        <taxon>Peronosporales</taxon>
        <taxon>Peronosporaceae</taxon>
        <taxon>Peronosclerospora</taxon>
    </lineage>
</organism>
<protein>
    <submittedName>
        <fullName evidence="1">Uncharacterized protein</fullName>
    </submittedName>
</protein>
<keyword evidence="2" id="KW-1185">Reference proteome</keyword>
<sequence>MCIKHEFIRSSMTRDEIKRRGWIQITFLILKKLLVFKQQIFMYINVLCTAFEYIKLMEKKLNNPRTEHRLLRLLFT</sequence>
<proteinExistence type="predicted"/>
<name>A0ACC0VK70_9STRA</name>
<gene>
    <name evidence="1" type="ORF">PsorP6_002771</name>
</gene>
<dbReference type="Proteomes" id="UP001163321">
    <property type="component" value="Chromosome 8"/>
</dbReference>
<reference evidence="1 2" key="1">
    <citation type="journal article" date="2022" name="bioRxiv">
        <title>The genome of the oomycete Peronosclerospora sorghi, a cosmopolitan pathogen of maize and sorghum, is inflated with dispersed pseudogenes.</title>
        <authorList>
            <person name="Fletcher K."/>
            <person name="Martin F."/>
            <person name="Isakeit T."/>
            <person name="Cavanaugh K."/>
            <person name="Magill C."/>
            <person name="Michelmore R."/>
        </authorList>
    </citation>
    <scope>NUCLEOTIDE SEQUENCE [LARGE SCALE GENOMIC DNA]</scope>
    <source>
        <strain evidence="1">P6</strain>
    </source>
</reference>